<dbReference type="AlphaFoldDB" id="A0A132NYY2"/>
<dbReference type="InterPro" id="IPR006802">
    <property type="entry name" value="Radial_spoke"/>
</dbReference>
<evidence type="ECO:0000256" key="3">
    <source>
        <dbReference type="ARBA" id="ARBA00023069"/>
    </source>
</evidence>
<dbReference type="GO" id="GO:0001534">
    <property type="term" value="C:radial spoke"/>
    <property type="evidence" value="ECO:0007669"/>
    <property type="project" value="InterPro"/>
</dbReference>
<evidence type="ECO:0000256" key="7">
    <source>
        <dbReference type="SAM" id="MobiDB-lite"/>
    </source>
</evidence>
<name>A0A132NYY2_GIAIN</name>
<sequence length="840" mass="97543">MEKDISYLKRKNKYDVSAYDQIGSFLLKLFLERPPQERTYREFEAEASELAVSKQQSNQVRTVQQDERFLSQFLYSFYKTFETAGGNEEEEPEPEPEPEDPAEYPDIPDLVSLSTRLQTVGVPFSSHDATELQLAMRRLAASEGRGDDKLSLFGKIGCYWIFRAETDAYIEPEEEAPEEFEVPEEEVVEEEPLEDVPEEEINDGEEKGEGEDADEAEEKAEEDGDQEGHEGGAEGDDLDEDKHPDGEDNGEDKGEGEEAEEELHSDQSIEEEFNVPTKTVKKVPTYCGKPFPLNRINKLPVEEHEGVNKDVFFVATDLELSQFASQIALELMEEERMKLYRKENRLQQRPTFVDKLLRSLYERPLSFVPLPEVTPEQMRVASLLPASSLIFTGNLQRAVNTSLPKFDGKECHLLRCIIARIQHECTIVPNKMYVAEVEEPEVEETILTEIERQARAIELRKERKLLELTRTLKVHEILYHFPSLSKRGEDEEPENCEAVYAEPAEDFAGFNNIRILLSPTEWRYLLPRITGQGRVQPLSYEDYEAIDEPEPWEVDVALTLKQKRKEERERIKQEKKEAKERELEELREKLGEKRFAKYMAKREEEGEEQEEEEEDPSDPDDLHIEPDDYEVEDLEKPDPEEGSYDDWCKYYMYRLWTKLRIFHRPICPWDLPLLDNKTNIPLPQLFQPLDAEDRTRVNFRAPQKCRYHIDEKDLQNSMAVSNTVVSKWQFSCHPDPLNGDTFLTAYCTNWPGSVNLLYGARGKRHSLLYFGDGVSLSNVESNINLPDMCMVPFDVIEEDELPVAEQRQMYEAEQEKKRLKKEREEAERLAAEEGEENDEA</sequence>
<proteinExistence type="predicted"/>
<gene>
    <name evidence="8" type="ORF">QR46_1113</name>
</gene>
<dbReference type="VEuPathDB" id="GiardiaDB:QR46_1113"/>
<keyword evidence="4" id="KW-0206">Cytoskeleton</keyword>
<feature type="compositionally biased region" description="Acidic residues" evidence="7">
    <location>
        <begin position="247"/>
        <end position="261"/>
    </location>
</feature>
<reference evidence="8 9" key="1">
    <citation type="journal article" date="2015" name="Mol. Biochem. Parasitol.">
        <title>Identification of polymorphic genes for use in assemblage B genotyping assays through comparative genomics of multiple assemblage B Giardia duodenalis isolates.</title>
        <authorList>
            <person name="Wielinga C."/>
            <person name="Thompson R.C."/>
            <person name="Monis P."/>
            <person name="Ryan U."/>
        </authorList>
    </citation>
    <scope>NUCLEOTIDE SEQUENCE [LARGE SCALE GENOMIC DNA]</scope>
    <source>
        <strain evidence="8 9">BAH15c1</strain>
    </source>
</reference>
<evidence type="ECO:0000256" key="5">
    <source>
        <dbReference type="ARBA" id="ARBA00023273"/>
    </source>
</evidence>
<feature type="region of interest" description="Disordered" evidence="7">
    <location>
        <begin position="600"/>
        <end position="641"/>
    </location>
</feature>
<keyword evidence="3" id="KW-0969">Cilium</keyword>
<feature type="compositionally biased region" description="Basic and acidic residues" evidence="7">
    <location>
        <begin position="808"/>
        <end position="831"/>
    </location>
</feature>
<evidence type="ECO:0000313" key="9">
    <source>
        <dbReference type="Proteomes" id="UP000070089"/>
    </source>
</evidence>
<evidence type="ECO:0000256" key="1">
    <source>
        <dbReference type="ARBA" id="ARBA00004430"/>
    </source>
</evidence>
<evidence type="ECO:0000256" key="4">
    <source>
        <dbReference type="ARBA" id="ARBA00023212"/>
    </source>
</evidence>
<feature type="coiled-coil region" evidence="6">
    <location>
        <begin position="557"/>
        <end position="596"/>
    </location>
</feature>
<dbReference type="PANTHER" id="PTHR13159">
    <property type="entry name" value="RADIAL SPOKEHEAD-RELATED"/>
    <property type="match status" value="1"/>
</dbReference>
<feature type="region of interest" description="Disordered" evidence="7">
    <location>
        <begin position="173"/>
        <end position="276"/>
    </location>
</feature>
<evidence type="ECO:0000256" key="2">
    <source>
        <dbReference type="ARBA" id="ARBA00022490"/>
    </source>
</evidence>
<feature type="region of interest" description="Disordered" evidence="7">
    <location>
        <begin position="84"/>
        <end position="107"/>
    </location>
</feature>
<feature type="compositionally biased region" description="Acidic residues" evidence="7">
    <location>
        <begin position="173"/>
        <end position="225"/>
    </location>
</feature>
<evidence type="ECO:0008006" key="10">
    <source>
        <dbReference type="Google" id="ProtNLM"/>
    </source>
</evidence>
<feature type="region of interest" description="Disordered" evidence="7">
    <location>
        <begin position="806"/>
        <end position="840"/>
    </location>
</feature>
<dbReference type="GO" id="GO:0035082">
    <property type="term" value="P:axoneme assembly"/>
    <property type="evidence" value="ECO:0007669"/>
    <property type="project" value="TreeGrafter"/>
</dbReference>
<evidence type="ECO:0000313" key="8">
    <source>
        <dbReference type="EMBL" id="KWX14902.1"/>
    </source>
</evidence>
<organism evidence="8 9">
    <name type="scientific">Giardia duodenalis assemblage B</name>
    <dbReference type="NCBI Taxonomy" id="1394984"/>
    <lineage>
        <taxon>Eukaryota</taxon>
        <taxon>Metamonada</taxon>
        <taxon>Diplomonadida</taxon>
        <taxon>Hexamitidae</taxon>
        <taxon>Giardiinae</taxon>
        <taxon>Giardia</taxon>
    </lineage>
</organism>
<protein>
    <recommendedName>
        <fullName evidence="10">Radial spokehead-like protein</fullName>
    </recommendedName>
</protein>
<dbReference type="EMBL" id="JXTI01000020">
    <property type="protein sequence ID" value="KWX14902.1"/>
    <property type="molecule type" value="Genomic_DNA"/>
</dbReference>
<feature type="compositionally biased region" description="Acidic residues" evidence="7">
    <location>
        <begin position="87"/>
        <end position="103"/>
    </location>
</feature>
<accession>A0A132NYY2</accession>
<dbReference type="Proteomes" id="UP000070089">
    <property type="component" value="Unassembled WGS sequence"/>
</dbReference>
<comment type="subcellular location">
    <subcellularLocation>
        <location evidence="1">Cytoplasm</location>
        <location evidence="1">Cytoskeleton</location>
        <location evidence="1">Cilium axoneme</location>
    </subcellularLocation>
</comment>
<comment type="caution">
    <text evidence="8">The sequence shown here is derived from an EMBL/GenBank/DDBJ whole genome shotgun (WGS) entry which is preliminary data.</text>
</comment>
<evidence type="ECO:0000256" key="6">
    <source>
        <dbReference type="SAM" id="Coils"/>
    </source>
</evidence>
<keyword evidence="6" id="KW-0175">Coiled coil</keyword>
<keyword evidence="5" id="KW-0966">Cell projection</keyword>
<dbReference type="PANTHER" id="PTHR13159:SF0">
    <property type="entry name" value="RADIAL SPOKE HEAD 6 HOMOLOG A"/>
    <property type="match status" value="1"/>
</dbReference>
<keyword evidence="2" id="KW-0963">Cytoplasm</keyword>
<dbReference type="Pfam" id="PF04712">
    <property type="entry name" value="Radial_spoke"/>
    <property type="match status" value="2"/>
</dbReference>
<feature type="compositionally biased region" description="Acidic residues" evidence="7">
    <location>
        <begin position="605"/>
        <end position="619"/>
    </location>
</feature>
<dbReference type="GO" id="GO:0060294">
    <property type="term" value="P:cilium movement involved in cell motility"/>
    <property type="evidence" value="ECO:0007669"/>
    <property type="project" value="InterPro"/>
</dbReference>
<dbReference type="OrthoDB" id="272202at2759"/>